<dbReference type="Gene3D" id="3.30.565.10">
    <property type="entry name" value="Histidine kinase-like ATPase, C-terminal domain"/>
    <property type="match status" value="1"/>
</dbReference>
<dbReference type="InterPro" id="IPR004358">
    <property type="entry name" value="Sig_transdc_His_kin-like_C"/>
</dbReference>
<gene>
    <name evidence="17" type="ORF">DSCA_33960</name>
</gene>
<dbReference type="PROSITE" id="PS50109">
    <property type="entry name" value="HIS_KIN"/>
    <property type="match status" value="1"/>
</dbReference>
<dbReference type="SMART" id="SM00304">
    <property type="entry name" value="HAMP"/>
    <property type="match status" value="1"/>
</dbReference>
<dbReference type="CDD" id="cd00082">
    <property type="entry name" value="HisKA"/>
    <property type="match status" value="1"/>
</dbReference>
<organism evidence="17 18">
    <name type="scientific">Desulfosarcina alkanivorans</name>
    <dbReference type="NCBI Taxonomy" id="571177"/>
    <lineage>
        <taxon>Bacteria</taxon>
        <taxon>Pseudomonadati</taxon>
        <taxon>Thermodesulfobacteriota</taxon>
        <taxon>Desulfobacteria</taxon>
        <taxon>Desulfobacterales</taxon>
        <taxon>Desulfosarcinaceae</taxon>
        <taxon>Desulfosarcina</taxon>
    </lineage>
</organism>
<dbReference type="InterPro" id="IPR003594">
    <property type="entry name" value="HATPase_dom"/>
</dbReference>
<dbReference type="Proteomes" id="UP000427906">
    <property type="component" value="Chromosome"/>
</dbReference>
<dbReference type="InterPro" id="IPR029151">
    <property type="entry name" value="Sensor-like_sf"/>
</dbReference>
<dbReference type="SMART" id="SM00387">
    <property type="entry name" value="HATPase_c"/>
    <property type="match status" value="1"/>
</dbReference>
<keyword evidence="7 14" id="KW-0812">Transmembrane</keyword>
<name>A0A5K7YJT8_9BACT</name>
<evidence type="ECO:0000313" key="17">
    <source>
        <dbReference type="EMBL" id="BBO69466.1"/>
    </source>
</evidence>
<evidence type="ECO:0000259" key="15">
    <source>
        <dbReference type="PROSITE" id="PS50109"/>
    </source>
</evidence>
<evidence type="ECO:0000256" key="11">
    <source>
        <dbReference type="ARBA" id="ARBA00022989"/>
    </source>
</evidence>
<dbReference type="InterPro" id="IPR003660">
    <property type="entry name" value="HAMP_dom"/>
</dbReference>
<keyword evidence="12" id="KW-0902">Two-component regulatory system</keyword>
<dbReference type="SUPFAM" id="SSF103190">
    <property type="entry name" value="Sensory domain-like"/>
    <property type="match status" value="1"/>
</dbReference>
<dbReference type="SUPFAM" id="SSF47384">
    <property type="entry name" value="Homodimeric domain of signal transducing histidine kinase"/>
    <property type="match status" value="1"/>
</dbReference>
<dbReference type="GO" id="GO:0000155">
    <property type="term" value="F:phosphorelay sensor kinase activity"/>
    <property type="evidence" value="ECO:0007669"/>
    <property type="project" value="InterPro"/>
</dbReference>
<evidence type="ECO:0000256" key="10">
    <source>
        <dbReference type="ARBA" id="ARBA00022840"/>
    </source>
</evidence>
<accession>A0A5K7YJT8</accession>
<evidence type="ECO:0000256" key="7">
    <source>
        <dbReference type="ARBA" id="ARBA00022692"/>
    </source>
</evidence>
<dbReference type="AlphaFoldDB" id="A0A5K7YJT8"/>
<keyword evidence="5" id="KW-0597">Phosphoprotein</keyword>
<feature type="domain" description="HAMP" evidence="16">
    <location>
        <begin position="355"/>
        <end position="407"/>
    </location>
</feature>
<dbReference type="InterPro" id="IPR033463">
    <property type="entry name" value="sCache_3"/>
</dbReference>
<feature type="transmembrane region" description="Helical" evidence="14">
    <location>
        <begin position="15"/>
        <end position="39"/>
    </location>
</feature>
<proteinExistence type="predicted"/>
<evidence type="ECO:0000256" key="9">
    <source>
        <dbReference type="ARBA" id="ARBA00022777"/>
    </source>
</evidence>
<dbReference type="GO" id="GO:0005886">
    <property type="term" value="C:plasma membrane"/>
    <property type="evidence" value="ECO:0007669"/>
    <property type="project" value="UniProtKB-SubCell"/>
</dbReference>
<dbReference type="CDD" id="cd06225">
    <property type="entry name" value="HAMP"/>
    <property type="match status" value="1"/>
</dbReference>
<evidence type="ECO:0000256" key="6">
    <source>
        <dbReference type="ARBA" id="ARBA00022679"/>
    </source>
</evidence>
<evidence type="ECO:0000259" key="16">
    <source>
        <dbReference type="PROSITE" id="PS50885"/>
    </source>
</evidence>
<keyword evidence="10" id="KW-0067">ATP-binding</keyword>
<dbReference type="PRINTS" id="PR00344">
    <property type="entry name" value="BCTRLSENSOR"/>
</dbReference>
<dbReference type="SUPFAM" id="SSF55874">
    <property type="entry name" value="ATPase domain of HSP90 chaperone/DNA topoisomerase II/histidine kinase"/>
    <property type="match status" value="1"/>
</dbReference>
<evidence type="ECO:0000256" key="14">
    <source>
        <dbReference type="SAM" id="Phobius"/>
    </source>
</evidence>
<keyword evidence="9 17" id="KW-0418">Kinase</keyword>
<dbReference type="SMART" id="SM00388">
    <property type="entry name" value="HisKA"/>
    <property type="match status" value="1"/>
</dbReference>
<dbReference type="Pfam" id="PF00672">
    <property type="entry name" value="HAMP"/>
    <property type="match status" value="1"/>
</dbReference>
<evidence type="ECO:0000256" key="2">
    <source>
        <dbReference type="ARBA" id="ARBA00004651"/>
    </source>
</evidence>
<dbReference type="Pfam" id="PF00512">
    <property type="entry name" value="HisKA"/>
    <property type="match status" value="1"/>
</dbReference>
<dbReference type="Pfam" id="PF17202">
    <property type="entry name" value="sCache_3_3"/>
    <property type="match status" value="1"/>
</dbReference>
<keyword evidence="11 14" id="KW-1133">Transmembrane helix</keyword>
<protein>
    <recommendedName>
        <fullName evidence="3">histidine kinase</fullName>
        <ecNumber evidence="3">2.7.13.3</ecNumber>
    </recommendedName>
</protein>
<reference evidence="17 18" key="1">
    <citation type="submission" date="2019-11" db="EMBL/GenBank/DDBJ databases">
        <title>Comparative genomics of hydrocarbon-degrading Desulfosarcina strains.</title>
        <authorList>
            <person name="Watanabe M."/>
            <person name="Kojima H."/>
            <person name="Fukui M."/>
        </authorList>
    </citation>
    <scope>NUCLEOTIDE SEQUENCE [LARGE SCALE GENOMIC DNA]</scope>
    <source>
        <strain evidence="17 18">PL12</strain>
    </source>
</reference>
<evidence type="ECO:0000256" key="4">
    <source>
        <dbReference type="ARBA" id="ARBA00022475"/>
    </source>
</evidence>
<dbReference type="PROSITE" id="PS50885">
    <property type="entry name" value="HAMP"/>
    <property type="match status" value="1"/>
</dbReference>
<keyword evidence="4" id="KW-1003">Cell membrane</keyword>
<keyword evidence="8" id="KW-0547">Nucleotide-binding</keyword>
<evidence type="ECO:0000256" key="5">
    <source>
        <dbReference type="ARBA" id="ARBA00022553"/>
    </source>
</evidence>
<dbReference type="SUPFAM" id="SSF158472">
    <property type="entry name" value="HAMP domain-like"/>
    <property type="match status" value="1"/>
</dbReference>
<dbReference type="InterPro" id="IPR036890">
    <property type="entry name" value="HATPase_C_sf"/>
</dbReference>
<comment type="catalytic activity">
    <reaction evidence="1">
        <text>ATP + protein L-histidine = ADP + protein N-phospho-L-histidine.</text>
        <dbReference type="EC" id="2.7.13.3"/>
    </reaction>
</comment>
<dbReference type="PANTHER" id="PTHR43065:SF10">
    <property type="entry name" value="PEROXIDE STRESS-ACTIVATED HISTIDINE KINASE MAK3"/>
    <property type="match status" value="1"/>
</dbReference>
<dbReference type="InterPro" id="IPR003661">
    <property type="entry name" value="HisK_dim/P_dom"/>
</dbReference>
<evidence type="ECO:0000256" key="8">
    <source>
        <dbReference type="ARBA" id="ARBA00022741"/>
    </source>
</evidence>
<evidence type="ECO:0000256" key="3">
    <source>
        <dbReference type="ARBA" id="ARBA00012438"/>
    </source>
</evidence>
<dbReference type="Gene3D" id="6.10.340.10">
    <property type="match status" value="1"/>
</dbReference>
<dbReference type="InterPro" id="IPR005467">
    <property type="entry name" value="His_kinase_dom"/>
</dbReference>
<feature type="transmembrane region" description="Helical" evidence="14">
    <location>
        <begin position="332"/>
        <end position="354"/>
    </location>
</feature>
<dbReference type="PANTHER" id="PTHR43065">
    <property type="entry name" value="SENSOR HISTIDINE KINASE"/>
    <property type="match status" value="1"/>
</dbReference>
<evidence type="ECO:0000256" key="12">
    <source>
        <dbReference type="ARBA" id="ARBA00023012"/>
    </source>
</evidence>
<evidence type="ECO:0000256" key="1">
    <source>
        <dbReference type="ARBA" id="ARBA00000085"/>
    </source>
</evidence>
<keyword evidence="13 14" id="KW-0472">Membrane</keyword>
<dbReference type="KEGG" id="dalk:DSCA_33960"/>
<comment type="subcellular location">
    <subcellularLocation>
        <location evidence="2">Cell membrane</location>
        <topology evidence="2">Multi-pass membrane protein</topology>
    </subcellularLocation>
</comment>
<dbReference type="RefSeq" id="WP_231716201.1">
    <property type="nucleotide sequence ID" value="NZ_AP021874.1"/>
</dbReference>
<sequence length="659" mass="71083">MHFRLTKIHSIRVKLIISLIAVSLFIGLISLTVGGKLLYQSVIDEANNRVRQDLNVARLIYEERINAVRLALEVIASNHEYSGKGSAAGLLAVAESVDQLSDRLKLDFSGITDARGQVISGSATTAREISAPGPLHPLAGHTLEKRQTVTGTLVMDRDQLMAESPSMADRADITIRSSGKADGAPAHRETSGLTVGAAVPIVVDGSIAAVLYGGFLLNRDTTIVDKIGATVFKNEVYKGRNVGTATIFYKDLRIATSVKDPSGKRALGTLASPQVARHVLEKGEKWTDRARVLDDWTITAYEPIADIAGKRVGMLYVGVLEAKYSDIRRRAIVVFGGITLAGVIIAIALEWLFAGRIMRPVSNLIRASAEISSGNFSPNIGTISRGDIGQLQKKFLIMAGALKEREERQRAESETRLIQSEKQASVGKLAAGVAHEINNPLTAVLTFTHLILRRKDLPAEVRSDLETVAAQTERVRGIVKSLLDFSRQTEISTETVNINSLVEDSVGLMKNQALIKDVHLSFKGEAGLPALTLDRNQFQSVLINMIINALDATPSAGKIEIRTTRADHNDAPGVEIRIADNGSGISPEHMDQLFDPFFTTKAVGKGTGLGLAVSAGIIQRHGGTINVRSRLESGTTFTIWLPRQQVKASAPPAGSREKS</sequence>
<feature type="domain" description="Histidine kinase" evidence="15">
    <location>
        <begin position="432"/>
        <end position="645"/>
    </location>
</feature>
<keyword evidence="18" id="KW-1185">Reference proteome</keyword>
<evidence type="ECO:0000313" key="18">
    <source>
        <dbReference type="Proteomes" id="UP000427906"/>
    </source>
</evidence>
<dbReference type="InterPro" id="IPR036097">
    <property type="entry name" value="HisK_dim/P_sf"/>
</dbReference>
<dbReference type="GO" id="GO:0005524">
    <property type="term" value="F:ATP binding"/>
    <property type="evidence" value="ECO:0007669"/>
    <property type="project" value="UniProtKB-KW"/>
</dbReference>
<evidence type="ECO:0000256" key="13">
    <source>
        <dbReference type="ARBA" id="ARBA00023136"/>
    </source>
</evidence>
<dbReference type="EC" id="2.7.13.3" evidence="3"/>
<dbReference type="Gene3D" id="1.10.287.130">
    <property type="match status" value="1"/>
</dbReference>
<keyword evidence="6" id="KW-0808">Transferase</keyword>
<dbReference type="Pfam" id="PF02518">
    <property type="entry name" value="HATPase_c"/>
    <property type="match status" value="1"/>
</dbReference>
<dbReference type="EMBL" id="AP021874">
    <property type="protein sequence ID" value="BBO69466.1"/>
    <property type="molecule type" value="Genomic_DNA"/>
</dbReference>